<proteinExistence type="predicted"/>
<feature type="region of interest" description="Disordered" evidence="1">
    <location>
        <begin position="1"/>
        <end position="54"/>
    </location>
</feature>
<feature type="region of interest" description="Disordered" evidence="1">
    <location>
        <begin position="208"/>
        <end position="263"/>
    </location>
</feature>
<protein>
    <recommendedName>
        <fullName evidence="5">Transmembrane protein</fullName>
    </recommendedName>
</protein>
<evidence type="ECO:0000256" key="1">
    <source>
        <dbReference type="SAM" id="MobiDB-lite"/>
    </source>
</evidence>
<dbReference type="AlphaFoldDB" id="A0A1Y1YFF3"/>
<keyword evidence="2" id="KW-0812">Transmembrane</keyword>
<accession>A0A1Y1YFF3</accession>
<organism evidence="3 4">
    <name type="scientific">Basidiobolus meristosporus CBS 931.73</name>
    <dbReference type="NCBI Taxonomy" id="1314790"/>
    <lineage>
        <taxon>Eukaryota</taxon>
        <taxon>Fungi</taxon>
        <taxon>Fungi incertae sedis</taxon>
        <taxon>Zoopagomycota</taxon>
        <taxon>Entomophthoromycotina</taxon>
        <taxon>Basidiobolomycetes</taxon>
        <taxon>Basidiobolales</taxon>
        <taxon>Basidiobolaceae</taxon>
        <taxon>Basidiobolus</taxon>
    </lineage>
</organism>
<comment type="caution">
    <text evidence="3">The sequence shown here is derived from an EMBL/GenBank/DDBJ whole genome shotgun (WGS) entry which is preliminary data.</text>
</comment>
<evidence type="ECO:0008006" key="5">
    <source>
        <dbReference type="Google" id="ProtNLM"/>
    </source>
</evidence>
<keyword evidence="4" id="KW-1185">Reference proteome</keyword>
<sequence length="263" mass="29253">MGQSISSVRSPANRLVAPFSRTRNQQSPSQPENGTVTEQTSHHSPHNGSDTQSRIDAGNSVLVIDSDQTLWDRLVMLRASREILTARLRLFVRVSIIFVVLILVLGVDPLRLPWWLVFIPMILMILNLAYIATLKNRIRAIDREEVSLQQSMGRVEMGQDVEATYLPPPPPTYATAAAQPPAYHNPLLTPSYASLLPTRARSNLNLREQVANTPPQSVDSNNYVSIEMSQASSSSSGLMAPIEERRKVEEPYGRTRAEANSEQ</sequence>
<dbReference type="EMBL" id="MCFE01000146">
    <property type="protein sequence ID" value="ORX96771.1"/>
    <property type="molecule type" value="Genomic_DNA"/>
</dbReference>
<dbReference type="Proteomes" id="UP000193498">
    <property type="component" value="Unassembled WGS sequence"/>
</dbReference>
<evidence type="ECO:0000313" key="3">
    <source>
        <dbReference type="EMBL" id="ORX96771.1"/>
    </source>
</evidence>
<feature type="transmembrane region" description="Helical" evidence="2">
    <location>
        <begin position="113"/>
        <end position="133"/>
    </location>
</feature>
<evidence type="ECO:0000313" key="4">
    <source>
        <dbReference type="Proteomes" id="UP000193498"/>
    </source>
</evidence>
<reference evidence="3 4" key="1">
    <citation type="submission" date="2016-07" db="EMBL/GenBank/DDBJ databases">
        <title>Pervasive Adenine N6-methylation of Active Genes in Fungi.</title>
        <authorList>
            <consortium name="DOE Joint Genome Institute"/>
            <person name="Mondo S.J."/>
            <person name="Dannebaum R.O."/>
            <person name="Kuo R.C."/>
            <person name="Labutti K."/>
            <person name="Haridas S."/>
            <person name="Kuo A."/>
            <person name="Salamov A."/>
            <person name="Ahrendt S.R."/>
            <person name="Lipzen A."/>
            <person name="Sullivan W."/>
            <person name="Andreopoulos W.B."/>
            <person name="Clum A."/>
            <person name="Lindquist E."/>
            <person name="Daum C."/>
            <person name="Ramamoorthy G.K."/>
            <person name="Gryganskyi A."/>
            <person name="Culley D."/>
            <person name="Magnuson J.K."/>
            <person name="James T.Y."/>
            <person name="O'Malley M.A."/>
            <person name="Stajich J.E."/>
            <person name="Spatafora J.W."/>
            <person name="Visel A."/>
            <person name="Grigoriev I.V."/>
        </authorList>
    </citation>
    <scope>NUCLEOTIDE SEQUENCE [LARGE SCALE GENOMIC DNA]</scope>
    <source>
        <strain evidence="3 4">CBS 931.73</strain>
    </source>
</reference>
<feature type="compositionally biased region" description="Low complexity" evidence="1">
    <location>
        <begin position="225"/>
        <end position="236"/>
    </location>
</feature>
<keyword evidence="2" id="KW-1133">Transmembrane helix</keyword>
<keyword evidence="2" id="KW-0472">Membrane</keyword>
<feature type="compositionally biased region" description="Basic and acidic residues" evidence="1">
    <location>
        <begin position="242"/>
        <end position="263"/>
    </location>
</feature>
<feature type="compositionally biased region" description="Polar residues" evidence="1">
    <location>
        <begin position="1"/>
        <end position="10"/>
    </location>
</feature>
<name>A0A1Y1YFF3_9FUNG</name>
<dbReference type="InParanoid" id="A0A1Y1YFF3"/>
<gene>
    <name evidence="3" type="ORF">K493DRAFT_300734</name>
</gene>
<evidence type="ECO:0000256" key="2">
    <source>
        <dbReference type="SAM" id="Phobius"/>
    </source>
</evidence>
<feature type="compositionally biased region" description="Polar residues" evidence="1">
    <location>
        <begin position="21"/>
        <end position="39"/>
    </location>
</feature>
<feature type="compositionally biased region" description="Polar residues" evidence="1">
    <location>
        <begin position="208"/>
        <end position="224"/>
    </location>
</feature>
<feature type="transmembrane region" description="Helical" evidence="2">
    <location>
        <begin position="90"/>
        <end position="107"/>
    </location>
</feature>